<dbReference type="AlphaFoldDB" id="K1JGU8"/>
<dbReference type="InterPro" id="IPR035647">
    <property type="entry name" value="EFG_III/V"/>
</dbReference>
<comment type="caution">
    <text evidence="6">The sequence shown here is derived from an EMBL/GenBank/DDBJ whole genome shotgun (WGS) entry which is preliminary data.</text>
</comment>
<dbReference type="GO" id="GO:0005829">
    <property type="term" value="C:cytosol"/>
    <property type="evidence" value="ECO:0007669"/>
    <property type="project" value="TreeGrafter"/>
</dbReference>
<dbReference type="Gene3D" id="3.40.50.300">
    <property type="entry name" value="P-loop containing nucleotide triphosphate hydrolases"/>
    <property type="match status" value="1"/>
</dbReference>
<keyword evidence="4" id="KW-0378">Hydrolase</keyword>
<dbReference type="InterPro" id="IPR047041">
    <property type="entry name" value="BipA_GTP-bd_dom"/>
</dbReference>
<dbReference type="CDD" id="cd03691">
    <property type="entry name" value="BipA_TypA_II"/>
    <property type="match status" value="1"/>
</dbReference>
<dbReference type="GO" id="GO:0003924">
    <property type="term" value="F:GTPase activity"/>
    <property type="evidence" value="ECO:0007669"/>
    <property type="project" value="UniProtKB-UniRule"/>
</dbReference>
<dbReference type="GO" id="GO:0000049">
    <property type="term" value="F:tRNA binding"/>
    <property type="evidence" value="ECO:0007669"/>
    <property type="project" value="UniProtKB-KW"/>
</dbReference>
<keyword evidence="4" id="KW-0963">Cytoplasm</keyword>
<dbReference type="GO" id="GO:0043022">
    <property type="term" value="F:ribosome binding"/>
    <property type="evidence" value="ECO:0007669"/>
    <property type="project" value="UniProtKB-UniRule"/>
</dbReference>
<dbReference type="FunFam" id="3.30.70.240:FF:000002">
    <property type="entry name" value="GTP-binding protein TypA"/>
    <property type="match status" value="1"/>
</dbReference>
<dbReference type="InterPro" id="IPR006298">
    <property type="entry name" value="BipA"/>
</dbReference>
<feature type="domain" description="Tr-type G" evidence="5">
    <location>
        <begin position="3"/>
        <end position="206"/>
    </location>
</feature>
<evidence type="ECO:0000313" key="7">
    <source>
        <dbReference type="Proteomes" id="UP000005835"/>
    </source>
</evidence>
<dbReference type="EMBL" id="ADMG01000035">
    <property type="protein sequence ID" value="EKB30775.1"/>
    <property type="molecule type" value="Genomic_DNA"/>
</dbReference>
<dbReference type="FunFam" id="3.30.70.870:FF:000003">
    <property type="entry name" value="GTP-binding protein TypA"/>
    <property type="match status" value="1"/>
</dbReference>
<reference evidence="6 7" key="1">
    <citation type="submission" date="2012-05" db="EMBL/GenBank/DDBJ databases">
        <title>The Genome Sequence of Sutterella wadsworthensis 2_1_59BFAA.</title>
        <authorList>
            <consortium name="The Broad Institute Genome Sequencing Platform"/>
            <person name="Earl A."/>
            <person name="Ward D."/>
            <person name="Feldgarden M."/>
            <person name="Gevers D."/>
            <person name="Daigneault M."/>
            <person name="Strauss J."/>
            <person name="Allen-Vercoe E."/>
            <person name="Walker B."/>
            <person name="Young S.K."/>
            <person name="Zeng Q."/>
            <person name="Gargeya S."/>
            <person name="Fitzgerald M."/>
            <person name="Haas B."/>
            <person name="Abouelleil A."/>
            <person name="Alvarado L."/>
            <person name="Arachchi H.M."/>
            <person name="Berlin A.M."/>
            <person name="Chapman S.B."/>
            <person name="Goldberg J."/>
            <person name="Griggs A."/>
            <person name="Gujja S."/>
            <person name="Hansen M."/>
            <person name="Howarth C."/>
            <person name="Imamovic A."/>
            <person name="Larimer J."/>
            <person name="McCowen C."/>
            <person name="Montmayeur A."/>
            <person name="Murphy C."/>
            <person name="Neiman D."/>
            <person name="Pearson M."/>
            <person name="Priest M."/>
            <person name="Roberts A."/>
            <person name="Saif S."/>
            <person name="Shea T."/>
            <person name="Sisk P."/>
            <person name="Sykes S."/>
            <person name="Wortman J."/>
            <person name="Nusbaum C."/>
            <person name="Birren B."/>
        </authorList>
    </citation>
    <scope>NUCLEOTIDE SEQUENCE [LARGE SCALE GENOMIC DNA]</scope>
    <source>
        <strain evidence="6 7">2_1_59BFAA</strain>
    </source>
</reference>
<keyword evidence="7" id="KW-1185">Reference proteome</keyword>
<dbReference type="HOGENOM" id="CLU_017016_4_0_4"/>
<dbReference type="CDD" id="cd16263">
    <property type="entry name" value="BipA_III"/>
    <property type="match status" value="1"/>
</dbReference>
<dbReference type="FunFam" id="2.40.50.250:FF:000001">
    <property type="entry name" value="GTP-binding protein TypA"/>
    <property type="match status" value="1"/>
</dbReference>
<accession>K1JGU8</accession>
<protein>
    <recommendedName>
        <fullName evidence="4">Large ribosomal subunit assembly factor BipA</fullName>
        <ecNumber evidence="4">3.6.5.-</ecNumber>
    </recommendedName>
    <alternativeName>
        <fullName evidence="4">GTP-binding protein BipA</fullName>
    </alternativeName>
</protein>
<evidence type="ECO:0000256" key="1">
    <source>
        <dbReference type="ARBA" id="ARBA00022741"/>
    </source>
</evidence>
<dbReference type="Pfam" id="PF00679">
    <property type="entry name" value="EFG_C"/>
    <property type="match status" value="1"/>
</dbReference>
<dbReference type="GO" id="GO:0000027">
    <property type="term" value="P:ribosomal large subunit assembly"/>
    <property type="evidence" value="ECO:0007669"/>
    <property type="project" value="UniProtKB-UniRule"/>
</dbReference>
<feature type="binding site" evidence="4">
    <location>
        <begin position="128"/>
        <end position="131"/>
    </location>
    <ligand>
        <name>GTP</name>
        <dbReference type="ChEBI" id="CHEBI:37565"/>
    </ligand>
</feature>
<evidence type="ECO:0000259" key="5">
    <source>
        <dbReference type="PROSITE" id="PS51722"/>
    </source>
</evidence>
<dbReference type="InterPro" id="IPR047043">
    <property type="entry name" value="BipA_III"/>
</dbReference>
<dbReference type="InterPro" id="IPR027417">
    <property type="entry name" value="P-loop_NTPase"/>
</dbReference>
<keyword evidence="4" id="KW-0820">tRNA-binding</keyword>
<dbReference type="PROSITE" id="PS51722">
    <property type="entry name" value="G_TR_2"/>
    <property type="match status" value="1"/>
</dbReference>
<evidence type="ECO:0000256" key="3">
    <source>
        <dbReference type="ARBA" id="ARBA00048548"/>
    </source>
</evidence>
<evidence type="ECO:0000256" key="2">
    <source>
        <dbReference type="ARBA" id="ARBA00023134"/>
    </source>
</evidence>
<dbReference type="GO" id="GO:1990904">
    <property type="term" value="C:ribonucleoprotein complex"/>
    <property type="evidence" value="ECO:0007669"/>
    <property type="project" value="TreeGrafter"/>
</dbReference>
<dbReference type="NCBIfam" id="TIGR01394">
    <property type="entry name" value="TypA_BipA"/>
    <property type="match status" value="1"/>
</dbReference>
<dbReference type="GO" id="GO:0010467">
    <property type="term" value="P:gene expression"/>
    <property type="evidence" value="ECO:0007669"/>
    <property type="project" value="UniProtKB-ARBA"/>
</dbReference>
<dbReference type="HAMAP" id="MF_00849">
    <property type="entry name" value="BipA"/>
    <property type="match status" value="1"/>
</dbReference>
<dbReference type="GO" id="GO:0005525">
    <property type="term" value="F:GTP binding"/>
    <property type="evidence" value="ECO:0007669"/>
    <property type="project" value="UniProtKB-UniRule"/>
</dbReference>
<evidence type="ECO:0000313" key="6">
    <source>
        <dbReference type="EMBL" id="EKB30775.1"/>
    </source>
</evidence>
<keyword evidence="1 4" id="KW-0547">Nucleotide-binding</keyword>
<dbReference type="EC" id="3.6.5.-" evidence="4"/>
<gene>
    <name evidence="4" type="primary">bipA</name>
    <name evidence="6" type="ORF">HMPREF9465_01465</name>
</gene>
<dbReference type="PANTHER" id="PTHR42908">
    <property type="entry name" value="TRANSLATION ELONGATION FACTOR-RELATED"/>
    <property type="match status" value="1"/>
</dbReference>
<comment type="catalytic activity">
    <reaction evidence="3 4">
        <text>GTP + H2O = GDP + phosphate + H(+)</text>
        <dbReference type="Rhea" id="RHEA:19669"/>
        <dbReference type="ChEBI" id="CHEBI:15377"/>
        <dbReference type="ChEBI" id="CHEBI:15378"/>
        <dbReference type="ChEBI" id="CHEBI:37565"/>
        <dbReference type="ChEBI" id="CHEBI:43474"/>
        <dbReference type="ChEBI" id="CHEBI:58189"/>
    </reaction>
</comment>
<dbReference type="SUPFAM" id="SSF52540">
    <property type="entry name" value="P-loop containing nucleoside triphosphate hydrolases"/>
    <property type="match status" value="1"/>
</dbReference>
<comment type="subunit">
    <text evidence="4">Monomer.</text>
</comment>
<comment type="function">
    <text evidence="4">A 50S ribosomal subunit assembly protein with GTPase activity, required for 50S subunit assembly at low temperatures, may also play a role in translation. Binds GTP and analogs. Binds the 70S ribosome between the 30S and 50S subunits, in a similar position as ribosome-bound EF-G; it contacts a number of ribosomal proteins, both rRNAs and the A-site tRNA.</text>
</comment>
<keyword evidence="4" id="KW-0694">RNA-binding</keyword>
<dbReference type="PANTHER" id="PTHR42908:SF8">
    <property type="entry name" value="TR-TYPE G DOMAIN-CONTAINING PROTEIN"/>
    <property type="match status" value="1"/>
</dbReference>
<dbReference type="Pfam" id="PF03144">
    <property type="entry name" value="GTP_EFTU_D2"/>
    <property type="match status" value="1"/>
</dbReference>
<dbReference type="STRING" id="742823.HMPREF9465_01465"/>
<dbReference type="eggNOG" id="COG1217">
    <property type="taxonomic scope" value="Bacteria"/>
</dbReference>
<dbReference type="InterPro" id="IPR035651">
    <property type="entry name" value="BipA_V"/>
</dbReference>
<dbReference type="RefSeq" id="WP_005435585.1">
    <property type="nucleotide sequence ID" value="NZ_JH815517.1"/>
</dbReference>
<dbReference type="InterPro" id="IPR009000">
    <property type="entry name" value="Transl_B-barrel_sf"/>
</dbReference>
<dbReference type="GO" id="GO:0009409">
    <property type="term" value="P:response to cold"/>
    <property type="evidence" value="ECO:0007669"/>
    <property type="project" value="UniProtKB-ARBA"/>
</dbReference>
<feature type="binding site" evidence="4">
    <location>
        <begin position="15"/>
        <end position="20"/>
    </location>
    <ligand>
        <name>GTP</name>
        <dbReference type="ChEBI" id="CHEBI:37565"/>
    </ligand>
</feature>
<dbReference type="InterPro" id="IPR048876">
    <property type="entry name" value="BipA_C"/>
</dbReference>
<dbReference type="PRINTS" id="PR00315">
    <property type="entry name" value="ELONGATNFCT"/>
</dbReference>
<keyword evidence="4" id="KW-0699">rRNA-binding</keyword>
<comment type="similarity">
    <text evidence="4">Belongs to the TRAFAC class translation factor GTPase superfamily. Classic translation factor GTPase family. BipA subfamily.</text>
</comment>
<dbReference type="FunFam" id="2.40.30.10:FF:000016">
    <property type="entry name" value="GTP-binding protein TypA"/>
    <property type="match status" value="1"/>
</dbReference>
<organism evidence="6 7">
    <name type="scientific">Sutterella wadsworthensis 2_1_59BFAA</name>
    <dbReference type="NCBI Taxonomy" id="742823"/>
    <lineage>
        <taxon>Bacteria</taxon>
        <taxon>Pseudomonadati</taxon>
        <taxon>Pseudomonadota</taxon>
        <taxon>Betaproteobacteria</taxon>
        <taxon>Burkholderiales</taxon>
        <taxon>Sutterellaceae</taxon>
        <taxon>Sutterella</taxon>
    </lineage>
</organism>
<dbReference type="InterPro" id="IPR042116">
    <property type="entry name" value="TypA/BipA_C"/>
</dbReference>
<dbReference type="OrthoDB" id="9801472at2"/>
<dbReference type="InterPro" id="IPR005225">
    <property type="entry name" value="Small_GTP-bd"/>
</dbReference>
<dbReference type="PATRIC" id="fig|742823.3.peg.1457"/>
<proteinExistence type="inferred from homology"/>
<dbReference type="Gene3D" id="3.30.70.870">
    <property type="entry name" value="Elongation Factor G (Translational Gtpase), domain 3"/>
    <property type="match status" value="1"/>
</dbReference>
<dbReference type="FunFam" id="3.40.50.300:FF:000055">
    <property type="entry name" value="GTP-binding protein TypA"/>
    <property type="match status" value="1"/>
</dbReference>
<dbReference type="Gene3D" id="2.40.50.250">
    <property type="entry name" value="bipa protein"/>
    <property type="match status" value="1"/>
</dbReference>
<dbReference type="CDD" id="cd01891">
    <property type="entry name" value="TypA_BipA"/>
    <property type="match status" value="1"/>
</dbReference>
<sequence length="618" mass="69344">MTRAIRNIAIIAHVDHGKTTMVDCLLRSAGTFRANQQVAERVMDSNDLERERGITILSKNCAVEYEGTHINIIDTPGHADFGGEVERVLSMVDGVLLLVDAVEGPMPQTRFVTRKALAQGLKPIVVVNKIDRPGARPDWVVNQTFDLFDKLGATEDQLDFPVIYASALNGFAGHTTDVEELKQIGNMRAVFDDIIKYIPVRDDDPDGPLMLQICSLDYSSYVGKIGIGRVHRGRIRPNMDVAIMNGPEDTPKRVKINQVLKFEGLERQLVDEAEAGDIVLVNGIEELSIGTTITDLQQPEALPMLKVDEPTLTMNFQVNSSPLAGREGKFVTSRQIRERLERELKSNVAMRVRNTDDETVWEVAGRGELHLTILLENMRREGFELAVSRPRVLLKEVDGVKMEPYELLTVDVEEEHQGSVMEELGRRKGDLQDMQPDGKGRVRLEYRIPARGLIGFQSLFMTMCRGTGIMSHVFDDYGPISRGDIGERRSGVIISQDDGDAVAYALWKIQERGRLFVSPGDKLYEGMIIGEHARENDIVVNPIRGKQLTNIRASGTDEAIRLVPPVKLTLESAVEFINDDELVEITPHSIRLRKRYLKDFERKRAARAVQNEFGEKDE</sequence>
<dbReference type="SUPFAM" id="SSF50447">
    <property type="entry name" value="Translation proteins"/>
    <property type="match status" value="1"/>
</dbReference>
<dbReference type="Proteomes" id="UP000005835">
    <property type="component" value="Unassembled WGS sequence"/>
</dbReference>
<dbReference type="PROSITE" id="PS00301">
    <property type="entry name" value="G_TR_1"/>
    <property type="match status" value="1"/>
</dbReference>
<evidence type="ECO:0000256" key="4">
    <source>
        <dbReference type="HAMAP-Rule" id="MF_00849"/>
    </source>
</evidence>
<dbReference type="GO" id="GO:0019843">
    <property type="term" value="F:rRNA binding"/>
    <property type="evidence" value="ECO:0007669"/>
    <property type="project" value="UniProtKB-KW"/>
</dbReference>
<dbReference type="Gene3D" id="3.30.70.240">
    <property type="match status" value="1"/>
</dbReference>
<dbReference type="Pfam" id="PF21018">
    <property type="entry name" value="BipA_C"/>
    <property type="match status" value="1"/>
</dbReference>
<keyword evidence="2 4" id="KW-0342">GTP-binding</keyword>
<name>K1JGU8_9BURK</name>
<dbReference type="Pfam" id="PF00009">
    <property type="entry name" value="GTP_EFTU"/>
    <property type="match status" value="1"/>
</dbReference>
<keyword evidence="4" id="KW-0690">Ribosome biogenesis</keyword>
<dbReference type="InterPro" id="IPR000795">
    <property type="entry name" value="T_Tr_GTP-bd_dom"/>
</dbReference>
<dbReference type="GO" id="GO:0097216">
    <property type="term" value="F:guanosine tetraphosphate binding"/>
    <property type="evidence" value="ECO:0007669"/>
    <property type="project" value="UniProtKB-ARBA"/>
</dbReference>
<dbReference type="NCBIfam" id="TIGR00231">
    <property type="entry name" value="small_GTP"/>
    <property type="match status" value="1"/>
</dbReference>
<comment type="subcellular location">
    <subcellularLocation>
        <location evidence="4">Cytoplasm</location>
    </subcellularLocation>
    <text evidence="4">Binds to ribosomes.</text>
</comment>
<dbReference type="Gene3D" id="2.40.30.10">
    <property type="entry name" value="Translation factors"/>
    <property type="match status" value="1"/>
</dbReference>
<dbReference type="InterPro" id="IPR047042">
    <property type="entry name" value="BipA_II"/>
</dbReference>
<dbReference type="CDD" id="cd03710">
    <property type="entry name" value="BipA_TypA_C"/>
    <property type="match status" value="1"/>
</dbReference>
<dbReference type="InterPro" id="IPR031157">
    <property type="entry name" value="G_TR_CS"/>
</dbReference>
<dbReference type="InterPro" id="IPR004161">
    <property type="entry name" value="EFTu-like_2"/>
</dbReference>
<dbReference type="InterPro" id="IPR000640">
    <property type="entry name" value="EFG_V-like"/>
</dbReference>
<dbReference type="SUPFAM" id="SSF54980">
    <property type="entry name" value="EF-G C-terminal domain-like"/>
    <property type="match status" value="2"/>
</dbReference>